<feature type="binding site" evidence="16">
    <location>
        <position position="73"/>
    </location>
    <ligand>
        <name>Ca(2+)</name>
        <dbReference type="ChEBI" id="CHEBI:29108"/>
        <label>1</label>
    </ligand>
</feature>
<feature type="binding site" evidence="16">
    <location>
        <position position="77"/>
    </location>
    <ligand>
        <name>Ca(2+)</name>
        <dbReference type="ChEBI" id="CHEBI:29108"/>
        <label>1</label>
    </ligand>
</feature>
<evidence type="ECO:0000256" key="10">
    <source>
        <dbReference type="ARBA" id="ARBA00023157"/>
    </source>
</evidence>
<keyword evidence="19" id="KW-0964">Secreted</keyword>
<evidence type="ECO:0000256" key="1">
    <source>
        <dbReference type="ARBA" id="ARBA00000189"/>
    </source>
</evidence>
<feature type="disulfide bond" evidence="18">
    <location>
        <begin position="208"/>
        <end position="233"/>
    </location>
</feature>
<keyword evidence="4 19" id="KW-0575">Peroxidase</keyword>
<sequence length="326" mass="34823">MAAKSTILIALAAIVLAVLGGAAEAQLSPTFYSKSCPNLATIVRQGMNAAIQREKRLGASILRLFFHDCFVNGCDGSLLLDGSSGEKFAGPNANSARGFEVIDAIKTQVEASCKATVSCADILALAAREGVNLWLAYTYVLLQLGGPAWSVPLGRKDSRTSFQSLANTNLPGPASSLATLIQMFGRQGLSARDMTALSGAHTIGRSQCRFFRNHIYNENNINATFAALRQQTCPRSGGDSNLAPFDVQTADGFDNAYYQNLVQQRGLLHSDQELFNGGSQDSLVRTYSTNPGQFNADFVTAMINMGNLLPAAGTATEVRLNCRKPN</sequence>
<keyword evidence="22" id="KW-1185">Reference proteome</keyword>
<keyword evidence="12" id="KW-0873">Pyrrolidone carboxylic acid</keyword>
<keyword evidence="10 18" id="KW-1015">Disulfide bond</keyword>
<feature type="binding site" evidence="16">
    <location>
        <position position="75"/>
    </location>
    <ligand>
        <name>Ca(2+)</name>
        <dbReference type="ChEBI" id="CHEBI:29108"/>
        <label>1</label>
    </ligand>
</feature>
<dbReference type="EMBL" id="RWGY01000039">
    <property type="protein sequence ID" value="TVU07815.1"/>
    <property type="molecule type" value="Genomic_DNA"/>
</dbReference>
<evidence type="ECO:0000256" key="18">
    <source>
        <dbReference type="PIRSR" id="PIRSR600823-5"/>
    </source>
</evidence>
<dbReference type="GO" id="GO:0046872">
    <property type="term" value="F:metal ion binding"/>
    <property type="evidence" value="ECO:0007669"/>
    <property type="project" value="UniProtKB-UniRule"/>
</dbReference>
<dbReference type="GO" id="GO:0005576">
    <property type="term" value="C:extracellular region"/>
    <property type="evidence" value="ECO:0007669"/>
    <property type="project" value="UniProtKB-SubCell"/>
</dbReference>
<evidence type="ECO:0000256" key="7">
    <source>
        <dbReference type="ARBA" id="ARBA00022837"/>
    </source>
</evidence>
<feature type="binding site" evidence="16">
    <location>
        <position position="68"/>
    </location>
    <ligand>
        <name>Ca(2+)</name>
        <dbReference type="ChEBI" id="CHEBI:29108"/>
        <label>1</label>
    </ligand>
</feature>
<feature type="disulfide bond" evidence="18">
    <location>
        <begin position="36"/>
        <end position="113"/>
    </location>
</feature>
<feature type="binding site" evidence="16">
    <location>
        <position position="249"/>
    </location>
    <ligand>
        <name>Ca(2+)</name>
        <dbReference type="ChEBI" id="CHEBI:29108"/>
        <label>2</label>
    </ligand>
</feature>
<evidence type="ECO:0000256" key="12">
    <source>
        <dbReference type="ARBA" id="ARBA00023283"/>
    </source>
</evidence>
<dbReference type="GO" id="GO:0042744">
    <property type="term" value="P:hydrogen peroxide catabolic process"/>
    <property type="evidence" value="ECO:0007669"/>
    <property type="project" value="UniProtKB-KW"/>
</dbReference>
<comment type="similarity">
    <text evidence="19">Belongs to the peroxidase family. Classical plant (class III) peroxidase subfamily.</text>
</comment>
<feature type="binding site" evidence="16">
    <location>
        <position position="254"/>
    </location>
    <ligand>
        <name>Ca(2+)</name>
        <dbReference type="ChEBI" id="CHEBI:29108"/>
        <label>2</label>
    </ligand>
</feature>
<dbReference type="PANTHER" id="PTHR31388:SF5">
    <property type="entry name" value="PEROXIDASE"/>
    <property type="match status" value="1"/>
</dbReference>
<dbReference type="FunFam" id="1.10.420.10:FF:000001">
    <property type="entry name" value="Peroxidase"/>
    <property type="match status" value="1"/>
</dbReference>
<keyword evidence="5 19" id="KW-0349">Heme</keyword>
<dbReference type="PROSITE" id="PS50873">
    <property type="entry name" value="PEROXIDASE_4"/>
    <property type="match status" value="1"/>
</dbReference>
<feature type="disulfide bond" evidence="18">
    <location>
        <begin position="69"/>
        <end position="74"/>
    </location>
</feature>
<feature type="signal peptide" evidence="19">
    <location>
        <begin position="1"/>
        <end position="25"/>
    </location>
</feature>
<feature type="chain" id="PRO_5023973800" description="Peroxidase" evidence="19">
    <location>
        <begin position="26"/>
        <end position="326"/>
    </location>
</feature>
<dbReference type="EC" id="1.11.1.7" evidence="19"/>
<feature type="binding site" evidence="15">
    <location>
        <position position="171"/>
    </location>
    <ligand>
        <name>substrate</name>
    </ligand>
</feature>
<dbReference type="OrthoDB" id="2113341at2759"/>
<dbReference type="PANTHER" id="PTHR31388">
    <property type="entry name" value="PEROXIDASE 72-RELATED"/>
    <property type="match status" value="1"/>
</dbReference>
<keyword evidence="7 16" id="KW-0106">Calcium</keyword>
<dbReference type="CDD" id="cd00693">
    <property type="entry name" value="secretory_peroxidase"/>
    <property type="match status" value="1"/>
</dbReference>
<dbReference type="Gramene" id="TVU07815">
    <property type="protein sequence ID" value="TVU07815"/>
    <property type="gene ID" value="EJB05_41184"/>
</dbReference>
<dbReference type="InterPro" id="IPR019793">
    <property type="entry name" value="Peroxidases_heam-ligand_BS"/>
</dbReference>
<dbReference type="FunFam" id="1.10.520.10:FF:000009">
    <property type="entry name" value="Peroxidase"/>
    <property type="match status" value="1"/>
</dbReference>
<comment type="similarity">
    <text evidence="3">Belongs to the peroxidase family. Ascorbate peroxidase subfamily.</text>
</comment>
<feature type="disulfide bond" evidence="18">
    <location>
        <begin position="119"/>
        <end position="322"/>
    </location>
</feature>
<comment type="cofactor">
    <cofactor evidence="16 19">
        <name>Ca(2+)</name>
        <dbReference type="ChEBI" id="CHEBI:29108"/>
    </cofactor>
    <text evidence="16 19">Binds 2 calcium ions per subunit.</text>
</comment>
<feature type="domain" description="Plant heme peroxidase family profile" evidence="20">
    <location>
        <begin position="26"/>
        <end position="326"/>
    </location>
</feature>
<evidence type="ECO:0000256" key="6">
    <source>
        <dbReference type="ARBA" id="ARBA00022723"/>
    </source>
</evidence>
<dbReference type="Pfam" id="PF00141">
    <property type="entry name" value="peroxidase"/>
    <property type="match status" value="1"/>
</dbReference>
<dbReference type="Gene3D" id="1.10.520.10">
    <property type="match status" value="1"/>
</dbReference>
<evidence type="ECO:0000256" key="5">
    <source>
        <dbReference type="ARBA" id="ARBA00022617"/>
    </source>
</evidence>
<dbReference type="PROSITE" id="PS00435">
    <property type="entry name" value="PEROXIDASE_1"/>
    <property type="match status" value="1"/>
</dbReference>
<name>A0A5J9T8V3_9POAL</name>
<evidence type="ECO:0000256" key="3">
    <source>
        <dbReference type="ARBA" id="ARBA00006873"/>
    </source>
</evidence>
<dbReference type="GO" id="GO:0020037">
    <property type="term" value="F:heme binding"/>
    <property type="evidence" value="ECO:0007669"/>
    <property type="project" value="UniProtKB-UniRule"/>
</dbReference>
<evidence type="ECO:0000256" key="19">
    <source>
        <dbReference type="RuleBase" id="RU362060"/>
    </source>
</evidence>
<dbReference type="Proteomes" id="UP000324897">
    <property type="component" value="Chromosome 3"/>
</dbReference>
<evidence type="ECO:0000256" key="9">
    <source>
        <dbReference type="ARBA" id="ARBA00023004"/>
    </source>
</evidence>
<dbReference type="PRINTS" id="PR00458">
    <property type="entry name" value="PEROXIDASE"/>
</dbReference>
<dbReference type="InterPro" id="IPR010255">
    <property type="entry name" value="Haem_peroxidase_sf"/>
</dbReference>
<keyword evidence="6 16" id="KW-0479">Metal-binding</keyword>
<evidence type="ECO:0000256" key="16">
    <source>
        <dbReference type="PIRSR" id="PIRSR600823-3"/>
    </source>
</evidence>
<feature type="active site" description="Proton acceptor" evidence="14">
    <location>
        <position position="67"/>
    </location>
</feature>
<organism evidence="21 22">
    <name type="scientific">Eragrostis curvula</name>
    <name type="common">weeping love grass</name>
    <dbReference type="NCBI Taxonomy" id="38414"/>
    <lineage>
        <taxon>Eukaryota</taxon>
        <taxon>Viridiplantae</taxon>
        <taxon>Streptophyta</taxon>
        <taxon>Embryophyta</taxon>
        <taxon>Tracheophyta</taxon>
        <taxon>Spermatophyta</taxon>
        <taxon>Magnoliopsida</taxon>
        <taxon>Liliopsida</taxon>
        <taxon>Poales</taxon>
        <taxon>Poaceae</taxon>
        <taxon>PACMAD clade</taxon>
        <taxon>Chloridoideae</taxon>
        <taxon>Eragrostideae</taxon>
        <taxon>Eragrostidinae</taxon>
        <taxon>Eragrostis</taxon>
    </lineage>
</organism>
<evidence type="ECO:0000313" key="22">
    <source>
        <dbReference type="Proteomes" id="UP000324897"/>
    </source>
</evidence>
<dbReference type="InterPro" id="IPR019794">
    <property type="entry name" value="Peroxidases_AS"/>
</dbReference>
<comment type="caution">
    <text evidence="21">The sequence shown here is derived from an EMBL/GenBank/DDBJ whole genome shotgun (WGS) entry which is preliminary data.</text>
</comment>
<comment type="catalytic activity">
    <reaction evidence="1 19">
        <text>2 a phenolic donor + H2O2 = 2 a phenolic radical donor + 2 H2O</text>
        <dbReference type="Rhea" id="RHEA:56136"/>
        <dbReference type="ChEBI" id="CHEBI:15377"/>
        <dbReference type="ChEBI" id="CHEBI:16240"/>
        <dbReference type="ChEBI" id="CHEBI:139520"/>
        <dbReference type="ChEBI" id="CHEBI:139521"/>
        <dbReference type="EC" id="1.11.1.7"/>
    </reaction>
</comment>
<keyword evidence="8 19" id="KW-0560">Oxidoreductase</keyword>
<reference evidence="21 22" key="1">
    <citation type="journal article" date="2019" name="Sci. Rep.">
        <title>A high-quality genome of Eragrostis curvula grass provides insights into Poaceae evolution and supports new strategies to enhance forage quality.</title>
        <authorList>
            <person name="Carballo J."/>
            <person name="Santos B.A.C.M."/>
            <person name="Zappacosta D."/>
            <person name="Garbus I."/>
            <person name="Selva J.P."/>
            <person name="Gallo C.A."/>
            <person name="Diaz A."/>
            <person name="Albertini E."/>
            <person name="Caccamo M."/>
            <person name="Echenique V."/>
        </authorList>
    </citation>
    <scope>NUCLEOTIDE SEQUENCE [LARGE SCALE GENOMIC DNA]</scope>
    <source>
        <strain evidence="22">cv. Victoria</strain>
        <tissue evidence="21">Leaf</tissue>
    </source>
</reference>
<feature type="site" description="Transition state stabilizer" evidence="17">
    <location>
        <position position="63"/>
    </location>
</feature>
<dbReference type="InterPro" id="IPR002016">
    <property type="entry name" value="Haem_peroxidase"/>
</dbReference>
<evidence type="ECO:0000256" key="4">
    <source>
        <dbReference type="ARBA" id="ARBA00022559"/>
    </source>
</evidence>
<comment type="subcellular location">
    <subcellularLocation>
        <location evidence="2 19">Secreted</location>
    </subcellularLocation>
</comment>
<feature type="binding site" evidence="16">
    <location>
        <position position="71"/>
    </location>
    <ligand>
        <name>Ca(2+)</name>
        <dbReference type="ChEBI" id="CHEBI:29108"/>
        <label>1</label>
    </ligand>
</feature>
<dbReference type="GO" id="GO:0140825">
    <property type="term" value="F:lactoperoxidase activity"/>
    <property type="evidence" value="ECO:0007669"/>
    <property type="project" value="UniProtKB-EC"/>
</dbReference>
<feature type="binding site" evidence="16">
    <location>
        <position position="202"/>
    </location>
    <ligand>
        <name>Ca(2+)</name>
        <dbReference type="ChEBI" id="CHEBI:29108"/>
        <label>2</label>
    </ligand>
</feature>
<comment type="function">
    <text evidence="19">Removal of H(2)O(2), oxidation of toxic reductants, biosynthesis and degradation of lignin, suberization, auxin catabolism, response to environmental stresses such as wounding, pathogen attack and oxidative stress.</text>
</comment>
<feature type="binding site" evidence="16">
    <location>
        <position position="246"/>
    </location>
    <ligand>
        <name>Ca(2+)</name>
        <dbReference type="ChEBI" id="CHEBI:29108"/>
        <label>2</label>
    </ligand>
</feature>
<evidence type="ECO:0000259" key="20">
    <source>
        <dbReference type="PROSITE" id="PS50873"/>
    </source>
</evidence>
<accession>A0A5J9T8V3</accession>
<evidence type="ECO:0000256" key="2">
    <source>
        <dbReference type="ARBA" id="ARBA00004613"/>
    </source>
</evidence>
<evidence type="ECO:0000313" key="21">
    <source>
        <dbReference type="EMBL" id="TVU07815.1"/>
    </source>
</evidence>
<dbReference type="InterPro" id="IPR000823">
    <property type="entry name" value="Peroxidase_pln"/>
</dbReference>
<evidence type="ECO:0000256" key="14">
    <source>
        <dbReference type="PIRSR" id="PIRSR600823-1"/>
    </source>
</evidence>
<evidence type="ECO:0000256" key="15">
    <source>
        <dbReference type="PIRSR" id="PIRSR600823-2"/>
    </source>
</evidence>
<protein>
    <recommendedName>
        <fullName evidence="19">Peroxidase</fullName>
        <ecNumber evidence="19">1.11.1.7</ecNumber>
    </recommendedName>
</protein>
<comment type="cofactor">
    <cofactor evidence="16 19">
        <name>heme b</name>
        <dbReference type="ChEBI" id="CHEBI:60344"/>
    </cofactor>
    <text evidence="16 19">Binds 1 heme b (iron(II)-protoporphyrin IX) group per subunit.</text>
</comment>
<keyword evidence="9 16" id="KW-0408">Iron</keyword>
<evidence type="ECO:0000256" key="8">
    <source>
        <dbReference type="ARBA" id="ARBA00023002"/>
    </source>
</evidence>
<evidence type="ECO:0000256" key="11">
    <source>
        <dbReference type="ARBA" id="ARBA00023180"/>
    </source>
</evidence>
<evidence type="ECO:0000256" key="13">
    <source>
        <dbReference type="ARBA" id="ARBA00023324"/>
    </source>
</evidence>
<feature type="binding site" evidence="16">
    <location>
        <position position="86"/>
    </location>
    <ligand>
        <name>Ca(2+)</name>
        <dbReference type="ChEBI" id="CHEBI:29108"/>
        <label>1</label>
    </ligand>
</feature>
<feature type="binding site" description="axial binding residue" evidence="16">
    <location>
        <position position="201"/>
    </location>
    <ligand>
        <name>heme b</name>
        <dbReference type="ChEBI" id="CHEBI:60344"/>
    </ligand>
    <ligandPart>
        <name>Fe</name>
        <dbReference type="ChEBI" id="CHEBI:18248"/>
    </ligandPart>
</feature>
<dbReference type="PROSITE" id="PS00436">
    <property type="entry name" value="PEROXIDASE_2"/>
    <property type="match status" value="1"/>
</dbReference>
<keyword evidence="11" id="KW-0325">Glycoprotein</keyword>
<dbReference type="Gene3D" id="1.10.420.10">
    <property type="entry name" value="Peroxidase, domain 2"/>
    <property type="match status" value="1"/>
</dbReference>
<dbReference type="SUPFAM" id="SSF48113">
    <property type="entry name" value="Heme-dependent peroxidases"/>
    <property type="match status" value="1"/>
</dbReference>
<dbReference type="GO" id="GO:0006979">
    <property type="term" value="P:response to oxidative stress"/>
    <property type="evidence" value="ECO:0007669"/>
    <property type="project" value="UniProtKB-UniRule"/>
</dbReference>
<gene>
    <name evidence="21" type="ORF">EJB05_41184</name>
</gene>
<dbReference type="InterPro" id="IPR033905">
    <property type="entry name" value="Secretory_peroxidase"/>
</dbReference>
<dbReference type="AlphaFoldDB" id="A0A5J9T8V3"/>
<proteinExistence type="inferred from homology"/>
<keyword evidence="13 19" id="KW-0376">Hydrogen peroxide</keyword>
<evidence type="ECO:0000256" key="17">
    <source>
        <dbReference type="PIRSR" id="PIRSR600823-4"/>
    </source>
</evidence>
<dbReference type="PRINTS" id="PR00461">
    <property type="entry name" value="PLPEROXIDASE"/>
</dbReference>
<keyword evidence="19" id="KW-0732">Signal</keyword>